<feature type="transmembrane region" description="Helical" evidence="2">
    <location>
        <begin position="897"/>
        <end position="916"/>
    </location>
</feature>
<name>A0A4P7D5A0_9BURK</name>
<proteinExistence type="predicted"/>
<dbReference type="Gene3D" id="3.30.70.1440">
    <property type="entry name" value="Multidrug efflux transporter AcrB pore domain"/>
    <property type="match status" value="1"/>
</dbReference>
<dbReference type="GO" id="GO:0042910">
    <property type="term" value="F:xenobiotic transmembrane transporter activity"/>
    <property type="evidence" value="ECO:0007669"/>
    <property type="project" value="TreeGrafter"/>
</dbReference>
<sequence length="1092" mass="117005">MLKIVRLALNRPYTFIVLALLILIAGPLAALRTPTDIFPDIRIPVISVVWNYANLSPDDMSGRIVTYYERTLGTTVNDVAHIESQSFRGYGIVKIFFQPDVDIRTATAQVTSVSQTVLKQMPPGTTPPQILNYNASTVPVLQLALTSNKLNEQQLDDYAANFIRPQLLSVPGVAIPTPYGGKVREVQIDLDPQALQAKKLSPQDVADALAQQNQIIPAGTQKIGRFEYNITLNNSPLSINAINDLPIKTVNGAVIYMRDVAHVRDGNPPQTNIVRVDGHRAVLMSILKNGSASTLDIVSGVKAKLPLIEQSLPPSLKLVPLSDQSVFVKAAVSGVAREGIIAAALTSAMILLFLGSWRSTLIIAASIPLAVLAAIAGLAACGETLNVMTLGGLALAVGILVDDATVTIENINWHLEQGKDVRSAILDGAAQIVMPALVSLLCICIVFVPMLLLDGIARYLFVPMAESVIFAMIASFILSRTFVPMMAGYLLKPHASQGHASGELAAIMAPHGAHDHVVRSRNPLVRFQRGFEARFERVRAGYRAVLGLALMHRKRFIVGFLIIVMASFALVPFLGRNFFPNIDSGEIEIHVRAPIGTRVEDTADLFDHIEDTVREAIPADQLTSIIDNIGLPNSGINLTYNNSGTIGPQDGDIMISLAKDHAPTAQYVKALRTQLPRLFPGTTFSFLPADIVSQILNFGAPAPIDVQVSGPNMRANQRYANELLHRVSKIPGIADPRIQQASTYPQFSVAVDRSRADELGITEQDVTNSVVATLSGTSQVSPTFWLNPKNGVSYPIVAQTPQYRMSTLSDLQNLPVTDKSGASQILGGIATITRGVSDAVISHYNIEPLFDIYATTQGADLGSVSSQIQKAIHATAKDVPKGSTVTMRGQVQTMNTAFTGLLLGLAGAVLLIYLLIVVNFHSWADAFVIVCALPAALAGIVWMLFTTHTPLSVPALTGAILCMGVATANAILVVSFARERLAVTGDAMRAALEAGFTRFRPVLMTALAMIIGMAPMALGLGDGGEQNAPLGRAVIGGLICATCATLLFVPVVFSLVHRRDSRGGQDDADGHATPSDSHHPDQLALEEESHVY</sequence>
<feature type="transmembrane region" description="Helical" evidence="2">
    <location>
        <begin position="923"/>
        <end position="945"/>
    </location>
</feature>
<feature type="transmembrane region" description="Helical" evidence="2">
    <location>
        <begin position="1033"/>
        <end position="1056"/>
    </location>
</feature>
<dbReference type="PRINTS" id="PR00702">
    <property type="entry name" value="ACRIFLAVINRP"/>
</dbReference>
<protein>
    <submittedName>
        <fullName evidence="3">Efflux RND transporter permease subunit</fullName>
    </submittedName>
</protein>
<dbReference type="Gene3D" id="1.20.1640.10">
    <property type="entry name" value="Multidrug efflux transporter AcrB transmembrane domain"/>
    <property type="match status" value="2"/>
</dbReference>
<dbReference type="Gene3D" id="3.30.2090.10">
    <property type="entry name" value="Multidrug efflux transporter AcrB TolC docking domain, DN and DC subdomains"/>
    <property type="match status" value="2"/>
</dbReference>
<keyword evidence="2" id="KW-0812">Transmembrane</keyword>
<organism evidence="3 4">
    <name type="scientific">Paraburkholderia pallida</name>
    <dbReference type="NCBI Taxonomy" id="2547399"/>
    <lineage>
        <taxon>Bacteria</taxon>
        <taxon>Pseudomonadati</taxon>
        <taxon>Pseudomonadota</taxon>
        <taxon>Betaproteobacteria</taxon>
        <taxon>Burkholderiales</taxon>
        <taxon>Burkholderiaceae</taxon>
        <taxon>Paraburkholderia</taxon>
    </lineage>
</organism>
<dbReference type="KEGG" id="ppai:E1956_35395"/>
<feature type="transmembrane region" description="Helical" evidence="2">
    <location>
        <begin position="361"/>
        <end position="380"/>
    </location>
</feature>
<feature type="transmembrane region" description="Helical" evidence="2">
    <location>
        <begin position="556"/>
        <end position="575"/>
    </location>
</feature>
<evidence type="ECO:0000256" key="2">
    <source>
        <dbReference type="SAM" id="Phobius"/>
    </source>
</evidence>
<feature type="transmembrane region" description="Helical" evidence="2">
    <location>
        <begin position="998"/>
        <end position="1021"/>
    </location>
</feature>
<dbReference type="PANTHER" id="PTHR32063:SF8">
    <property type="entry name" value="CATION EFFLUX PROTEIN"/>
    <property type="match status" value="1"/>
</dbReference>
<dbReference type="InterPro" id="IPR001036">
    <property type="entry name" value="Acrflvin-R"/>
</dbReference>
<dbReference type="SUPFAM" id="SSF82693">
    <property type="entry name" value="Multidrug efflux transporter AcrB pore domain, PN1, PN2, PC1 and PC2 subdomains"/>
    <property type="match status" value="2"/>
</dbReference>
<dbReference type="GO" id="GO:0005886">
    <property type="term" value="C:plasma membrane"/>
    <property type="evidence" value="ECO:0007669"/>
    <property type="project" value="TreeGrafter"/>
</dbReference>
<dbReference type="PANTHER" id="PTHR32063">
    <property type="match status" value="1"/>
</dbReference>
<dbReference type="Pfam" id="PF00873">
    <property type="entry name" value="ACR_tran"/>
    <property type="match status" value="1"/>
</dbReference>
<evidence type="ECO:0000313" key="4">
    <source>
        <dbReference type="Proteomes" id="UP000295727"/>
    </source>
</evidence>
<dbReference type="AlphaFoldDB" id="A0A4P7D5A0"/>
<dbReference type="SUPFAM" id="SSF82714">
    <property type="entry name" value="Multidrug efflux transporter AcrB TolC docking domain, DN and DC subdomains"/>
    <property type="match status" value="2"/>
</dbReference>
<feature type="region of interest" description="Disordered" evidence="1">
    <location>
        <begin position="1063"/>
        <end position="1092"/>
    </location>
</feature>
<accession>A0A4P7D5A0</accession>
<dbReference type="Proteomes" id="UP000295727">
    <property type="component" value="Chromosome 4"/>
</dbReference>
<keyword evidence="4" id="KW-1185">Reference proteome</keyword>
<evidence type="ECO:0000313" key="3">
    <source>
        <dbReference type="EMBL" id="QBR02527.1"/>
    </source>
</evidence>
<dbReference type="Gene3D" id="3.30.70.1430">
    <property type="entry name" value="Multidrug efflux transporter AcrB pore domain"/>
    <property type="match status" value="2"/>
</dbReference>
<feature type="transmembrane region" description="Helical" evidence="2">
    <location>
        <begin position="951"/>
        <end position="977"/>
    </location>
</feature>
<dbReference type="Gene3D" id="3.30.70.1320">
    <property type="entry name" value="Multidrug efflux transporter AcrB pore domain like"/>
    <property type="match status" value="1"/>
</dbReference>
<gene>
    <name evidence="3" type="ORF">E1956_35395</name>
</gene>
<dbReference type="SUPFAM" id="SSF82866">
    <property type="entry name" value="Multidrug efflux transporter AcrB transmembrane domain"/>
    <property type="match status" value="2"/>
</dbReference>
<reference evidence="3 4" key="1">
    <citation type="submission" date="2019-03" db="EMBL/GenBank/DDBJ databases">
        <title>Paraburkholderia sp. 7MH5, isolated from subtropical forest soil.</title>
        <authorList>
            <person name="Gao Z.-H."/>
            <person name="Qiu L.-H."/>
        </authorList>
    </citation>
    <scope>NUCLEOTIDE SEQUENCE [LARGE SCALE GENOMIC DNA]</scope>
    <source>
        <strain evidence="3 4">7MH5</strain>
    </source>
</reference>
<feature type="transmembrane region" description="Helical" evidence="2">
    <location>
        <begin position="432"/>
        <end position="453"/>
    </location>
</feature>
<evidence type="ECO:0000256" key="1">
    <source>
        <dbReference type="SAM" id="MobiDB-lite"/>
    </source>
</evidence>
<keyword evidence="2" id="KW-0472">Membrane</keyword>
<feature type="transmembrane region" description="Helical" evidence="2">
    <location>
        <begin position="459"/>
        <end position="478"/>
    </location>
</feature>
<dbReference type="RefSeq" id="WP_134758051.1">
    <property type="nucleotide sequence ID" value="NZ_CP038151.1"/>
</dbReference>
<dbReference type="EMBL" id="CP038151">
    <property type="protein sequence ID" value="QBR02527.1"/>
    <property type="molecule type" value="Genomic_DNA"/>
</dbReference>
<dbReference type="InterPro" id="IPR027463">
    <property type="entry name" value="AcrB_DN_DC_subdom"/>
</dbReference>
<dbReference type="OrthoDB" id="9177212at2"/>
<keyword evidence="2" id="KW-1133">Transmembrane helix</keyword>